<dbReference type="EMBL" id="CP004316">
    <property type="protein sequence ID" value="AHH07456.1"/>
    <property type="molecule type" value="Genomic_DNA"/>
</dbReference>
<sequence>MKRKNFIFFIMFIFVLVGVLLVSCGPKKKYVPVASVMRQRKLDVPFKKPSFGIVLRGFTDSEIFVDFPGALGTDLVNSDDDSPDAPDVPVDPDDVDPADETPEQRMQKGKEIEEIKGKIPIGLEEILRKHSLAGTDVSENVIIPEFDGHVVRKSTYYSVDSKEKRVVHLERNLGVLSTLFWNLYTYGGIVHLYLEGNDLEFQKEFYLALEYNYDLLKPFAYVYGKLSCDVAHKSFYNEQTKDKILKLKNNIVKRLRNYAKAYYIDVYQSLLAKKDKLNDKLSLKNVRILKSKLNEIELAKQELRTNVIQQFVDGVKKYEPYSLDSEYDIWPHLRDMFSGDFKSKCDAVISPAEKIKDILDNIQ</sequence>
<dbReference type="AlphaFoldDB" id="W5SQW8"/>
<keyword evidence="2" id="KW-0614">Plasmid</keyword>
<name>W5SQW8_9SPIR</name>
<dbReference type="PROSITE" id="PS51257">
    <property type="entry name" value="PROKAR_LIPOPROTEIN"/>
    <property type="match status" value="1"/>
</dbReference>
<dbReference type="HOGENOM" id="CLU_062986_0_0_12"/>
<dbReference type="Pfam" id="PF05714">
    <property type="entry name" value="PFam54_60"/>
    <property type="match status" value="1"/>
</dbReference>
<dbReference type="Gene3D" id="1.10.3160.10">
    <property type="entry name" value="Bbcrasp-1"/>
    <property type="match status" value="1"/>
</dbReference>
<geneLocation type="plasmid" evidence="2">
    <name>unnamed</name>
</geneLocation>
<evidence type="ECO:0000256" key="1">
    <source>
        <dbReference type="SAM" id="MobiDB-lite"/>
    </source>
</evidence>
<feature type="region of interest" description="Disordered" evidence="1">
    <location>
        <begin position="76"/>
        <end position="108"/>
    </location>
</feature>
<gene>
    <name evidence="2" type="ORF">BCD_1390</name>
</gene>
<dbReference type="RefSeq" id="WP_025401389.1">
    <property type="nucleotide sequence ID" value="NZ_CP004316.1"/>
</dbReference>
<organism evidence="2">
    <name type="scientific">Borrelia crocidurae DOU</name>
    <dbReference type="NCBI Taxonomy" id="1293575"/>
    <lineage>
        <taxon>Bacteria</taxon>
        <taxon>Pseudomonadati</taxon>
        <taxon>Spirochaetota</taxon>
        <taxon>Spirochaetia</taxon>
        <taxon>Spirochaetales</taxon>
        <taxon>Borreliaceae</taxon>
        <taxon>Borrelia</taxon>
    </lineage>
</organism>
<protein>
    <submittedName>
        <fullName evidence="2">Putative membrane spanning protein</fullName>
    </submittedName>
</protein>
<feature type="compositionally biased region" description="Acidic residues" evidence="1">
    <location>
        <begin position="77"/>
        <end position="101"/>
    </location>
</feature>
<accession>W5SQW8</accession>
<proteinExistence type="predicted"/>
<reference evidence="2" key="1">
    <citation type="submission" date="2013-02" db="EMBL/GenBank/DDBJ databases">
        <title>Comparative genomics of Borrelia species.</title>
        <authorList>
            <person name="Schwan T.G."/>
            <person name="Raffel S.J."/>
            <person name="Porcella S.F."/>
        </authorList>
    </citation>
    <scope>NUCLEOTIDE SEQUENCE</scope>
    <source>
        <strain evidence="2">DOU</strain>
        <plasmid evidence="2">unnamed</plasmid>
    </source>
</reference>
<evidence type="ECO:0000313" key="2">
    <source>
        <dbReference type="EMBL" id="AHH07456.1"/>
    </source>
</evidence>
<dbReference type="InterPro" id="IPR008421">
    <property type="entry name" value="Borrelia_lipoprotein_PFam54/60"/>
</dbReference>